<keyword evidence="1" id="KW-0472">Membrane</keyword>
<protein>
    <submittedName>
        <fullName evidence="2">Uncharacterized protein</fullName>
    </submittedName>
</protein>
<proteinExistence type="predicted"/>
<dbReference type="AlphaFoldDB" id="A0A9D9DNL4"/>
<gene>
    <name evidence="2" type="ORF">IAC76_07450</name>
</gene>
<comment type="caution">
    <text evidence="2">The sequence shown here is derived from an EMBL/GenBank/DDBJ whole genome shotgun (WGS) entry which is preliminary data.</text>
</comment>
<reference evidence="2" key="1">
    <citation type="submission" date="2020-10" db="EMBL/GenBank/DDBJ databases">
        <authorList>
            <person name="Gilroy R."/>
        </authorList>
    </citation>
    <scope>NUCLEOTIDE SEQUENCE</scope>
    <source>
        <strain evidence="2">10192</strain>
    </source>
</reference>
<keyword evidence="1" id="KW-0812">Transmembrane</keyword>
<evidence type="ECO:0000256" key="1">
    <source>
        <dbReference type="SAM" id="Phobius"/>
    </source>
</evidence>
<reference evidence="2" key="2">
    <citation type="journal article" date="2021" name="PeerJ">
        <title>Extensive microbial diversity within the chicken gut microbiome revealed by metagenomics and culture.</title>
        <authorList>
            <person name="Gilroy R."/>
            <person name="Ravi A."/>
            <person name="Getino M."/>
            <person name="Pursley I."/>
            <person name="Horton D.L."/>
            <person name="Alikhan N.F."/>
            <person name="Baker D."/>
            <person name="Gharbi K."/>
            <person name="Hall N."/>
            <person name="Watson M."/>
            <person name="Adriaenssens E.M."/>
            <person name="Foster-Nyarko E."/>
            <person name="Jarju S."/>
            <person name="Secka A."/>
            <person name="Antonio M."/>
            <person name="Oren A."/>
            <person name="Chaudhuri R.R."/>
            <person name="La Ragione R."/>
            <person name="Hildebrand F."/>
            <person name="Pallen M.J."/>
        </authorList>
    </citation>
    <scope>NUCLEOTIDE SEQUENCE</scope>
    <source>
        <strain evidence="2">10192</strain>
    </source>
</reference>
<keyword evidence="1" id="KW-1133">Transmembrane helix</keyword>
<organism evidence="2 3">
    <name type="scientific">Candidatus Scatousia excrementipullorum</name>
    <dbReference type="NCBI Taxonomy" id="2840936"/>
    <lineage>
        <taxon>Bacteria</taxon>
        <taxon>Candidatus Scatousia</taxon>
    </lineage>
</organism>
<evidence type="ECO:0000313" key="2">
    <source>
        <dbReference type="EMBL" id="MBO8431207.1"/>
    </source>
</evidence>
<feature type="transmembrane region" description="Helical" evidence="1">
    <location>
        <begin position="250"/>
        <end position="269"/>
    </location>
</feature>
<evidence type="ECO:0000313" key="3">
    <source>
        <dbReference type="Proteomes" id="UP000823632"/>
    </source>
</evidence>
<name>A0A9D9DNL4_9BACT</name>
<dbReference type="Proteomes" id="UP000823632">
    <property type="component" value="Unassembled WGS sequence"/>
</dbReference>
<accession>A0A9D9DNL4</accession>
<dbReference type="EMBL" id="JADIND010000164">
    <property type="protein sequence ID" value="MBO8431207.1"/>
    <property type="molecule type" value="Genomic_DNA"/>
</dbReference>
<feature type="transmembrane region" description="Helical" evidence="1">
    <location>
        <begin position="307"/>
        <end position="326"/>
    </location>
</feature>
<sequence length="336" mass="37143">MKVKANNNISQPVFTGIYNNKMLKKGLEFAAKNSSLFQATVSLGLSTIARPAAILLTPDTDKENKKYACAKSFSSSAAGYIMLLLSSLPVAKAVDNIDKTPGKYLKNKTIEHLKQGEKVLAHSKKYQFATQLFKLGLGFIIAVPKSVLTCALIPPIMSGIFNKKPPDKINTSAPKDKNITFEGLYSRTTQKLSKGIGHLMDSDFVLQMSDKFHKTNFEQHIMSLTDILLTGTFIKQTKDSKKIEESRKKALIYNAGISTGLSIAGGYAISNALKKPTAKFIKKFSEINKNDAKLDKYLEGIRIAKPALILGTIYYIVIPLISTFFADRFDNNRKTK</sequence>